<reference evidence="2" key="1">
    <citation type="submission" date="2023-02" db="EMBL/GenBank/DDBJ databases">
        <title>Actinomadura rubrobrunea NBRC 14622.</title>
        <authorList>
            <person name="Ichikawa N."/>
            <person name="Sato H."/>
            <person name="Tonouchi N."/>
        </authorList>
    </citation>
    <scope>NUCLEOTIDE SEQUENCE</scope>
    <source>
        <strain evidence="2">NBRC 14622</strain>
    </source>
</reference>
<evidence type="ECO:0000313" key="2">
    <source>
        <dbReference type="EMBL" id="GLW64559.1"/>
    </source>
</evidence>
<dbReference type="AlphaFoldDB" id="A0A9W6PU59"/>
<sequence length="98" mass="11241">MPTMPLSVAERVRYARPDRLWNPRERRHMRKAPFPLLATGALIATLTLGGCGGSDRWCEHDATDTRVDDSYCEKNTPGYEWEYDDGKSKKKSKTKSKH</sequence>
<feature type="compositionally biased region" description="Basic residues" evidence="1">
    <location>
        <begin position="88"/>
        <end position="98"/>
    </location>
</feature>
<proteinExistence type="predicted"/>
<keyword evidence="3" id="KW-1185">Reference proteome</keyword>
<gene>
    <name evidence="2" type="ORF">Arub01_28030</name>
</gene>
<organism evidence="2 3">
    <name type="scientific">Actinomadura rubrobrunea</name>
    <dbReference type="NCBI Taxonomy" id="115335"/>
    <lineage>
        <taxon>Bacteria</taxon>
        <taxon>Bacillati</taxon>
        <taxon>Actinomycetota</taxon>
        <taxon>Actinomycetes</taxon>
        <taxon>Streptosporangiales</taxon>
        <taxon>Thermomonosporaceae</taxon>
        <taxon>Actinomadura</taxon>
    </lineage>
</organism>
<comment type="caution">
    <text evidence="2">The sequence shown here is derived from an EMBL/GenBank/DDBJ whole genome shotgun (WGS) entry which is preliminary data.</text>
</comment>
<name>A0A9W6PU59_9ACTN</name>
<accession>A0A9W6PU59</accession>
<dbReference type="EMBL" id="BSRZ01000005">
    <property type="protein sequence ID" value="GLW64559.1"/>
    <property type="molecule type" value="Genomic_DNA"/>
</dbReference>
<feature type="region of interest" description="Disordered" evidence="1">
    <location>
        <begin position="75"/>
        <end position="98"/>
    </location>
</feature>
<protein>
    <submittedName>
        <fullName evidence="2">Uncharacterized protein</fullName>
    </submittedName>
</protein>
<evidence type="ECO:0000313" key="3">
    <source>
        <dbReference type="Proteomes" id="UP001165124"/>
    </source>
</evidence>
<dbReference type="Proteomes" id="UP001165124">
    <property type="component" value="Unassembled WGS sequence"/>
</dbReference>
<evidence type="ECO:0000256" key="1">
    <source>
        <dbReference type="SAM" id="MobiDB-lite"/>
    </source>
</evidence>